<name>E0UC34_GLOV7</name>
<dbReference type="RefSeq" id="WP_013324435.1">
    <property type="nucleotide sequence ID" value="NC_014501.1"/>
</dbReference>
<dbReference type="EMBL" id="CP002198">
    <property type="protein sequence ID" value="ADN16372.1"/>
    <property type="molecule type" value="Genomic_DNA"/>
</dbReference>
<organism evidence="1 2">
    <name type="scientific">Gloeothece verrucosa (strain PCC 7822)</name>
    <name type="common">Cyanothece sp. (strain PCC 7822)</name>
    <dbReference type="NCBI Taxonomy" id="497965"/>
    <lineage>
        <taxon>Bacteria</taxon>
        <taxon>Bacillati</taxon>
        <taxon>Cyanobacteriota</taxon>
        <taxon>Cyanophyceae</taxon>
        <taxon>Oscillatoriophycideae</taxon>
        <taxon>Chroococcales</taxon>
        <taxon>Aphanothecaceae</taxon>
        <taxon>Gloeothece</taxon>
        <taxon>Gloeothece verrucosa</taxon>
    </lineage>
</organism>
<evidence type="ECO:0000313" key="1">
    <source>
        <dbReference type="EMBL" id="ADN16372.1"/>
    </source>
</evidence>
<sequence>MTYRHLKSFIIIATVVVWARLLFGTVDFLTGKTPQVQNNEVVATEQNLKEIN</sequence>
<keyword evidence="2" id="KW-1185">Reference proteome</keyword>
<dbReference type="KEGG" id="cyj:Cyan7822_4460"/>
<accession>E0UC34</accession>
<protein>
    <submittedName>
        <fullName evidence="1">Uncharacterized protein</fullName>
    </submittedName>
</protein>
<proteinExistence type="predicted"/>
<evidence type="ECO:0000313" key="2">
    <source>
        <dbReference type="Proteomes" id="UP000008206"/>
    </source>
</evidence>
<reference evidence="2" key="1">
    <citation type="journal article" date="2011" name="MBio">
        <title>Novel metabolic attributes of the genus Cyanothece, comprising a group of unicellular nitrogen-fixing Cyanobacteria.</title>
        <authorList>
            <person name="Bandyopadhyay A."/>
            <person name="Elvitigala T."/>
            <person name="Welsh E."/>
            <person name="Stockel J."/>
            <person name="Liberton M."/>
            <person name="Min H."/>
            <person name="Sherman L.A."/>
            <person name="Pakrasi H.B."/>
        </authorList>
    </citation>
    <scope>NUCLEOTIDE SEQUENCE [LARGE SCALE GENOMIC DNA]</scope>
    <source>
        <strain evidence="2">PCC 7822</strain>
    </source>
</reference>
<gene>
    <name evidence="1" type="ordered locus">Cyan7822_4460</name>
</gene>
<dbReference type="eggNOG" id="ENOG50307K2">
    <property type="taxonomic scope" value="Bacteria"/>
</dbReference>
<dbReference type="Proteomes" id="UP000008206">
    <property type="component" value="Chromosome"/>
</dbReference>
<dbReference type="HOGENOM" id="CLU_3079004_0_0_3"/>
<dbReference type="AlphaFoldDB" id="E0UC34"/>